<dbReference type="InterPro" id="IPR003812">
    <property type="entry name" value="Fido"/>
</dbReference>
<evidence type="ECO:0000313" key="3">
    <source>
        <dbReference type="Proteomes" id="UP000317238"/>
    </source>
</evidence>
<sequence>MTLIYLTLDQAIDIHAKTVEVSGGGALGHLEIGKLDSVLQHIQNDDYYPTLEEKLTHLFFCSNKFHSFEDGNKRIAISLCVFMLNVNGYLYCLDTFCREMENVSYHVAAGSITKELLLEIMTAVIDVDTDSEELKMKILASICPIEDDHVEPQ</sequence>
<name>A0A5C5Y8I9_9PLAN</name>
<evidence type="ECO:0000259" key="1">
    <source>
        <dbReference type="PROSITE" id="PS51459"/>
    </source>
</evidence>
<evidence type="ECO:0000313" key="2">
    <source>
        <dbReference type="EMBL" id="TWT71650.1"/>
    </source>
</evidence>
<organism evidence="2 3">
    <name type="scientific">Crateriforma conspicua</name>
    <dbReference type="NCBI Taxonomy" id="2527996"/>
    <lineage>
        <taxon>Bacteria</taxon>
        <taxon>Pseudomonadati</taxon>
        <taxon>Planctomycetota</taxon>
        <taxon>Planctomycetia</taxon>
        <taxon>Planctomycetales</taxon>
        <taxon>Planctomycetaceae</taxon>
        <taxon>Crateriforma</taxon>
    </lineage>
</organism>
<proteinExistence type="predicted"/>
<accession>A0A5C5Y8I9</accession>
<dbReference type="RefSeq" id="WP_146440718.1">
    <property type="nucleotide sequence ID" value="NZ_SJPL01000001.1"/>
</dbReference>
<feature type="domain" description="Fido" evidence="1">
    <location>
        <begin position="6"/>
        <end position="126"/>
    </location>
</feature>
<gene>
    <name evidence="2" type="ORF">Pan14r_39600</name>
</gene>
<protein>
    <submittedName>
        <fullName evidence="2">Fic/DOC family protein</fullName>
    </submittedName>
</protein>
<reference evidence="2 3" key="1">
    <citation type="submission" date="2019-02" db="EMBL/GenBank/DDBJ databases">
        <title>Deep-cultivation of Planctomycetes and their phenomic and genomic characterization uncovers novel biology.</title>
        <authorList>
            <person name="Wiegand S."/>
            <person name="Jogler M."/>
            <person name="Boedeker C."/>
            <person name="Pinto D."/>
            <person name="Vollmers J."/>
            <person name="Rivas-Marin E."/>
            <person name="Kohn T."/>
            <person name="Peeters S.H."/>
            <person name="Heuer A."/>
            <person name="Rast P."/>
            <person name="Oberbeckmann S."/>
            <person name="Bunk B."/>
            <person name="Jeske O."/>
            <person name="Meyerdierks A."/>
            <person name="Storesund J.E."/>
            <person name="Kallscheuer N."/>
            <person name="Luecker S."/>
            <person name="Lage O.M."/>
            <person name="Pohl T."/>
            <person name="Merkel B.J."/>
            <person name="Hornburger P."/>
            <person name="Mueller R.-W."/>
            <person name="Bruemmer F."/>
            <person name="Labrenz M."/>
            <person name="Spormann A.M."/>
            <person name="Op Den Camp H."/>
            <person name="Overmann J."/>
            <person name="Amann R."/>
            <person name="Jetten M.S.M."/>
            <person name="Mascher T."/>
            <person name="Medema M.H."/>
            <person name="Devos D.P."/>
            <person name="Kaster A.-K."/>
            <person name="Ovreas L."/>
            <person name="Rohde M."/>
            <person name="Galperin M.Y."/>
            <person name="Jogler C."/>
        </authorList>
    </citation>
    <scope>NUCLEOTIDE SEQUENCE [LARGE SCALE GENOMIC DNA]</scope>
    <source>
        <strain evidence="2 3">Pan14r</strain>
    </source>
</reference>
<dbReference type="Pfam" id="PF02661">
    <property type="entry name" value="Fic"/>
    <property type="match status" value="1"/>
</dbReference>
<dbReference type="OrthoDB" id="9802752at2"/>
<dbReference type="Proteomes" id="UP000317238">
    <property type="component" value="Unassembled WGS sequence"/>
</dbReference>
<dbReference type="InterPro" id="IPR053737">
    <property type="entry name" value="Type_II_TA_Toxin"/>
</dbReference>
<keyword evidence="3" id="KW-1185">Reference proteome</keyword>
<dbReference type="PROSITE" id="PS51459">
    <property type="entry name" value="FIDO"/>
    <property type="match status" value="1"/>
</dbReference>
<comment type="caution">
    <text evidence="2">The sequence shown here is derived from an EMBL/GenBank/DDBJ whole genome shotgun (WGS) entry which is preliminary data.</text>
</comment>
<dbReference type="AlphaFoldDB" id="A0A5C5Y8I9"/>
<dbReference type="Gene3D" id="1.20.120.1870">
    <property type="entry name" value="Fic/DOC protein, Fido domain"/>
    <property type="match status" value="1"/>
</dbReference>
<dbReference type="EMBL" id="SJPL01000001">
    <property type="protein sequence ID" value="TWT71650.1"/>
    <property type="molecule type" value="Genomic_DNA"/>
</dbReference>